<proteinExistence type="predicted"/>
<gene>
    <name evidence="1" type="ORF">FYJ80_03885</name>
</gene>
<name>A0A7X2PCL5_9SPIO</name>
<sequence length="110" mass="12418">MTQKFRCISEGHGLEDVTINVRMLAGSSLSVIDLPAGYCREYGSYYVYSSVFDELIGSRMRPEVEIFQNRFKMPDGRFYGSIYETNGNLQSEFLLKRCGYTVGITAGLSD</sequence>
<dbReference type="AlphaFoldDB" id="A0A7X2PCL5"/>
<accession>A0A7X2PCL5</accession>
<reference evidence="1 2" key="1">
    <citation type="submission" date="2019-08" db="EMBL/GenBank/DDBJ databases">
        <title>In-depth cultivation of the pig gut microbiome towards novel bacterial diversity and tailored functional studies.</title>
        <authorList>
            <person name="Wylensek D."/>
            <person name="Hitch T.C.A."/>
            <person name="Clavel T."/>
        </authorList>
    </citation>
    <scope>NUCLEOTIDE SEQUENCE [LARGE SCALE GENOMIC DNA]</scope>
    <source>
        <strain evidence="1 2">NM-380-WT-3C1</strain>
    </source>
</reference>
<dbReference type="EMBL" id="VUNN01000005">
    <property type="protein sequence ID" value="MSU05920.1"/>
    <property type="molecule type" value="Genomic_DNA"/>
</dbReference>
<dbReference type="RefSeq" id="WP_154424834.1">
    <property type="nucleotide sequence ID" value="NZ_VUNN01000005.1"/>
</dbReference>
<dbReference type="Proteomes" id="UP000460549">
    <property type="component" value="Unassembled WGS sequence"/>
</dbReference>
<protein>
    <submittedName>
        <fullName evidence="1">Uncharacterized protein</fullName>
    </submittedName>
</protein>
<evidence type="ECO:0000313" key="2">
    <source>
        <dbReference type="Proteomes" id="UP000460549"/>
    </source>
</evidence>
<evidence type="ECO:0000313" key="1">
    <source>
        <dbReference type="EMBL" id="MSU05920.1"/>
    </source>
</evidence>
<organism evidence="1 2">
    <name type="scientific">Bullifex porci</name>
    <dbReference type="NCBI Taxonomy" id="2606638"/>
    <lineage>
        <taxon>Bacteria</taxon>
        <taxon>Pseudomonadati</taxon>
        <taxon>Spirochaetota</taxon>
        <taxon>Spirochaetia</taxon>
        <taxon>Spirochaetales</taxon>
        <taxon>Spirochaetaceae</taxon>
        <taxon>Bullifex</taxon>
    </lineage>
</organism>
<keyword evidence="2" id="KW-1185">Reference proteome</keyword>
<comment type="caution">
    <text evidence="1">The sequence shown here is derived from an EMBL/GenBank/DDBJ whole genome shotgun (WGS) entry which is preliminary data.</text>
</comment>